<evidence type="ECO:0000313" key="2">
    <source>
        <dbReference type="EMBL" id="GAA1997040.1"/>
    </source>
</evidence>
<keyword evidence="3" id="KW-1185">Reference proteome</keyword>
<evidence type="ECO:0000313" key="3">
    <source>
        <dbReference type="Proteomes" id="UP001500326"/>
    </source>
</evidence>
<comment type="caution">
    <text evidence="2">The sequence shown here is derived from an EMBL/GenBank/DDBJ whole genome shotgun (WGS) entry which is preliminary data.</text>
</comment>
<dbReference type="EMBL" id="BAAAOH010000001">
    <property type="protein sequence ID" value="GAA1997040.1"/>
    <property type="molecule type" value="Genomic_DNA"/>
</dbReference>
<name>A0ABP5EI07_9MICO</name>
<sequence>MITLVDVVDIRDSDALVTSSEVWGLDPNPLAGALSAERRTEGVGGQPRWESPRTGLPHLGVTG</sequence>
<dbReference type="Proteomes" id="UP001500326">
    <property type="component" value="Unassembled WGS sequence"/>
</dbReference>
<reference evidence="3" key="1">
    <citation type="journal article" date="2019" name="Int. J. Syst. Evol. Microbiol.">
        <title>The Global Catalogue of Microorganisms (GCM) 10K type strain sequencing project: providing services to taxonomists for standard genome sequencing and annotation.</title>
        <authorList>
            <consortium name="The Broad Institute Genomics Platform"/>
            <consortium name="The Broad Institute Genome Sequencing Center for Infectious Disease"/>
            <person name="Wu L."/>
            <person name="Ma J."/>
        </authorList>
    </citation>
    <scope>NUCLEOTIDE SEQUENCE [LARGE SCALE GENOMIC DNA]</scope>
    <source>
        <strain evidence="3">JCM 14902</strain>
    </source>
</reference>
<accession>A0ABP5EI07</accession>
<organism evidence="2 3">
    <name type="scientific">Microbacterium pumilum</name>
    <dbReference type="NCBI Taxonomy" id="344165"/>
    <lineage>
        <taxon>Bacteria</taxon>
        <taxon>Bacillati</taxon>
        <taxon>Actinomycetota</taxon>
        <taxon>Actinomycetes</taxon>
        <taxon>Micrococcales</taxon>
        <taxon>Microbacteriaceae</taxon>
        <taxon>Microbacterium</taxon>
    </lineage>
</organism>
<feature type="region of interest" description="Disordered" evidence="1">
    <location>
        <begin position="37"/>
        <end position="63"/>
    </location>
</feature>
<protein>
    <submittedName>
        <fullName evidence="2">Uncharacterized protein</fullName>
    </submittedName>
</protein>
<evidence type="ECO:0000256" key="1">
    <source>
        <dbReference type="SAM" id="MobiDB-lite"/>
    </source>
</evidence>
<gene>
    <name evidence="2" type="ORF">GCM10009777_37600</name>
</gene>
<proteinExistence type="predicted"/>